<keyword evidence="10" id="KW-1185">Reference proteome</keyword>
<comment type="similarity">
    <text evidence="2">Belongs to the adaptor complexes large subunit family.</text>
</comment>
<dbReference type="InterPro" id="IPR011989">
    <property type="entry name" value="ARM-like"/>
</dbReference>
<evidence type="ECO:0000256" key="6">
    <source>
        <dbReference type="ARBA" id="ARBA00023136"/>
    </source>
</evidence>
<dbReference type="PANTHER" id="PTHR22781:SF12">
    <property type="entry name" value="AP-3 COMPLEX SUBUNIT DELTA-1"/>
    <property type="match status" value="1"/>
</dbReference>
<feature type="region of interest" description="Disordered" evidence="7">
    <location>
        <begin position="711"/>
        <end position="807"/>
    </location>
</feature>
<dbReference type="PANTHER" id="PTHR22781">
    <property type="entry name" value="DELTA ADAPTIN-RELATED"/>
    <property type="match status" value="1"/>
</dbReference>
<evidence type="ECO:0000256" key="2">
    <source>
        <dbReference type="ARBA" id="ARBA00006613"/>
    </source>
</evidence>
<comment type="subcellular location">
    <subcellularLocation>
        <location evidence="1">Endomembrane system</location>
    </subcellularLocation>
</comment>
<keyword evidence="6" id="KW-0472">Membrane</keyword>
<feature type="compositionally biased region" description="Polar residues" evidence="7">
    <location>
        <begin position="766"/>
        <end position="775"/>
    </location>
</feature>
<evidence type="ECO:0000256" key="5">
    <source>
        <dbReference type="ARBA" id="ARBA00022927"/>
    </source>
</evidence>
<feature type="compositionally biased region" description="Polar residues" evidence="7">
    <location>
        <begin position="784"/>
        <end position="793"/>
    </location>
</feature>
<dbReference type="InterPro" id="IPR002553">
    <property type="entry name" value="Clathrin/coatomer_adapt-like_N"/>
</dbReference>
<proteinExistence type="inferred from homology"/>
<name>A0ABY8EVJ6_MALFU</name>
<feature type="compositionally biased region" description="Basic and acidic residues" evidence="7">
    <location>
        <begin position="628"/>
        <end position="647"/>
    </location>
</feature>
<sequence length="807" mass="88276">MFEKSLTTLIKGLRSHRGRDEATYISNRIQEIRTEVRSADMEVKAEAVLKLAYLRMLGYEVQSASFPVLETMASNQYHIKHIGYLAAALCFSEDTEVLILATNLIKKDLHSAQPLDVQAALNGLSHVINQELAQHLSEDIAMMLTHSKPRVRKRAVLVLYSAIVRYPEVLDKTWERLRDLLCDSDQGVVTATVNVICELARRNPRPFVPLSPQLFEILTQTSNNWLLIKVVKLFGALARVEPRLVRKLQRPIAEIISTTPAMSVLYECIHMAIIGHMLEGAGSEDFAMRCIDNLGQFLSDADQNLQYIALLALAKLAPTHPALVAQHEATILAAIRHPDRTIQVRALDLVCQLATNGSMRTILDTLLTYVEEPQGGAALGGASAGGASHALQLALDAHATVRTADAQPVADVDDQAGLRAQIAESILELGSADAYAHVPDLGWYLGILQRLILCVRPDVVQQVADQMIDLVHRSAALRPSACAYLEQRWLSAAHERLGRDTPESELLRAGAWACSEYPEYVAEPAQLARAVLQPHAAELRAPVVAVCIQSALKLCAHYAASLSPAWDAASLSPAWDAAQRTELEQLVSHLVAQLTPLVHHQDSDVHERAQEALQLLTILQQGLASEPPSDHLDAAEPAEEHGWDDKASTGSRTAPRALHLLEPLFFTRGDIQEDEQALPTLPPAFDLHAWIVPEKAWDDILAHVEPAAKPRMRPVESVGKAPSKAARHKEPTRPKKNKKVDQAPASAAPHAAADDGDLNDIPIVQLSLSDLTPQTPARDAPMASSDTPATVPTVQPKIVTRKKKARP</sequence>
<evidence type="ECO:0000259" key="8">
    <source>
        <dbReference type="Pfam" id="PF01602"/>
    </source>
</evidence>
<dbReference type="Gene3D" id="1.25.10.10">
    <property type="entry name" value="Leucine-rich Repeat Variant"/>
    <property type="match status" value="1"/>
</dbReference>
<keyword evidence="3" id="KW-0813">Transport</keyword>
<dbReference type="Proteomes" id="UP000818624">
    <property type="component" value="Chromosome 4"/>
</dbReference>
<dbReference type="SUPFAM" id="SSF48371">
    <property type="entry name" value="ARM repeat"/>
    <property type="match status" value="1"/>
</dbReference>
<feature type="domain" description="Clathrin/coatomer adaptor adaptin-like N-terminal" evidence="8">
    <location>
        <begin position="21"/>
        <end position="617"/>
    </location>
</feature>
<evidence type="ECO:0000256" key="7">
    <source>
        <dbReference type="SAM" id="MobiDB-lite"/>
    </source>
</evidence>
<accession>A0ABY8EVJ6</accession>
<dbReference type="InterPro" id="IPR016024">
    <property type="entry name" value="ARM-type_fold"/>
</dbReference>
<evidence type="ECO:0000313" key="9">
    <source>
        <dbReference type="EMBL" id="WFD49189.1"/>
    </source>
</evidence>
<dbReference type="EMBL" id="CP046237">
    <property type="protein sequence ID" value="WFD49189.1"/>
    <property type="molecule type" value="Genomic_DNA"/>
</dbReference>
<protein>
    <submittedName>
        <fullName evidence="9">AP-3 complex subunit delta</fullName>
    </submittedName>
</protein>
<dbReference type="InterPro" id="IPR017105">
    <property type="entry name" value="AP3_complex_dsu"/>
</dbReference>
<evidence type="ECO:0000256" key="1">
    <source>
        <dbReference type="ARBA" id="ARBA00004308"/>
    </source>
</evidence>
<dbReference type="PIRSF" id="PIRSF037092">
    <property type="entry name" value="AP3_complex_delta"/>
    <property type="match status" value="1"/>
</dbReference>
<gene>
    <name evidence="9" type="primary">APL5</name>
    <name evidence="9" type="ORF">GLX27_003869</name>
</gene>
<keyword evidence="4" id="KW-0677">Repeat</keyword>
<keyword evidence="5" id="KW-0653">Protein transport</keyword>
<evidence type="ECO:0000313" key="10">
    <source>
        <dbReference type="Proteomes" id="UP000818624"/>
    </source>
</evidence>
<reference evidence="9 10" key="1">
    <citation type="journal article" date="2020" name="Elife">
        <title>Loss of centromere function drives karyotype evolution in closely related Malassezia species.</title>
        <authorList>
            <person name="Sankaranarayanan S.R."/>
            <person name="Ianiri G."/>
            <person name="Coelho M.A."/>
            <person name="Reza M.H."/>
            <person name="Thimmappa B.C."/>
            <person name="Ganguly P."/>
            <person name="Vadnala R.N."/>
            <person name="Sun S."/>
            <person name="Siddharthan R."/>
            <person name="Tellgren-Roth C."/>
            <person name="Dawson T.L."/>
            <person name="Heitman J."/>
            <person name="Sanyal K."/>
        </authorList>
    </citation>
    <scope>NUCLEOTIDE SEQUENCE [LARGE SCALE GENOMIC DNA]</scope>
    <source>
        <strain evidence="9">CBS14141</strain>
    </source>
</reference>
<organism evidence="9 10">
    <name type="scientific">Malassezia furfur</name>
    <name type="common">Pityriasis versicolor infection agent</name>
    <name type="synonym">Pityrosporum furfur</name>
    <dbReference type="NCBI Taxonomy" id="55194"/>
    <lineage>
        <taxon>Eukaryota</taxon>
        <taxon>Fungi</taxon>
        <taxon>Dikarya</taxon>
        <taxon>Basidiomycota</taxon>
        <taxon>Ustilaginomycotina</taxon>
        <taxon>Malasseziomycetes</taxon>
        <taxon>Malasseziales</taxon>
        <taxon>Malasseziaceae</taxon>
        <taxon>Malassezia</taxon>
    </lineage>
</organism>
<feature type="region of interest" description="Disordered" evidence="7">
    <location>
        <begin position="625"/>
        <end position="651"/>
    </location>
</feature>
<evidence type="ECO:0000256" key="4">
    <source>
        <dbReference type="ARBA" id="ARBA00022737"/>
    </source>
</evidence>
<evidence type="ECO:0000256" key="3">
    <source>
        <dbReference type="ARBA" id="ARBA00022448"/>
    </source>
</evidence>
<dbReference type="Pfam" id="PF01602">
    <property type="entry name" value="Adaptin_N"/>
    <property type="match status" value="1"/>
</dbReference>